<dbReference type="Proteomes" id="UP000239001">
    <property type="component" value="Unassembled WGS sequence"/>
</dbReference>
<dbReference type="EMBL" id="PXOH01000008">
    <property type="protein sequence ID" value="PSF37446.1"/>
    <property type="molecule type" value="Genomic_DNA"/>
</dbReference>
<keyword evidence="3" id="KW-0808">Transferase</keyword>
<dbReference type="CDD" id="cd00082">
    <property type="entry name" value="HisKA"/>
    <property type="match status" value="1"/>
</dbReference>
<comment type="caution">
    <text evidence="7">The sequence shown here is derived from an EMBL/GenBank/DDBJ whole genome shotgun (WGS) entry which is preliminary data.</text>
</comment>
<keyword evidence="8" id="KW-1185">Reference proteome</keyword>
<protein>
    <recommendedName>
        <fullName evidence="2">histidine kinase</fullName>
        <ecNumber evidence="2">2.7.13.3</ecNumber>
    </recommendedName>
</protein>
<evidence type="ECO:0000256" key="1">
    <source>
        <dbReference type="ARBA" id="ARBA00000085"/>
    </source>
</evidence>
<dbReference type="Pfam" id="PF00512">
    <property type="entry name" value="HisKA"/>
    <property type="match status" value="1"/>
</dbReference>
<dbReference type="PANTHER" id="PTHR43711:SF1">
    <property type="entry name" value="HISTIDINE KINASE 1"/>
    <property type="match status" value="1"/>
</dbReference>
<comment type="catalytic activity">
    <reaction evidence="1">
        <text>ATP + protein L-histidine = ADP + protein N-phospho-L-histidine.</text>
        <dbReference type="EC" id="2.7.13.3"/>
    </reaction>
</comment>
<dbReference type="GO" id="GO:0000155">
    <property type="term" value="F:phosphorelay sensor kinase activity"/>
    <property type="evidence" value="ECO:0007669"/>
    <property type="project" value="InterPro"/>
</dbReference>
<reference evidence="7 8" key="1">
    <citation type="submission" date="2018-03" db="EMBL/GenBank/DDBJ databases">
        <title>The ancient ancestry and fast evolution of plastids.</title>
        <authorList>
            <person name="Moore K.R."/>
            <person name="Magnabosco C."/>
            <person name="Momper L."/>
            <person name="Gold D.A."/>
            <person name="Bosak T."/>
            <person name="Fournier G.P."/>
        </authorList>
    </citation>
    <scope>NUCLEOTIDE SEQUENCE [LARGE SCALE GENOMIC DNA]</scope>
    <source>
        <strain evidence="7 8">CCALA 016</strain>
    </source>
</reference>
<dbReference type="SMART" id="SM00388">
    <property type="entry name" value="HisKA"/>
    <property type="match status" value="1"/>
</dbReference>
<keyword evidence="5" id="KW-0902">Two-component regulatory system</keyword>
<dbReference type="InterPro" id="IPR050736">
    <property type="entry name" value="Sensor_HK_Regulatory"/>
</dbReference>
<dbReference type="RefSeq" id="WP_106456688.1">
    <property type="nucleotide sequence ID" value="NZ_PXOH01000008.1"/>
</dbReference>
<gene>
    <name evidence="7" type="ORF">C7H19_09750</name>
</gene>
<dbReference type="Gene3D" id="1.10.287.130">
    <property type="match status" value="1"/>
</dbReference>
<evidence type="ECO:0000256" key="3">
    <source>
        <dbReference type="ARBA" id="ARBA00022679"/>
    </source>
</evidence>
<dbReference type="InterPro" id="IPR036890">
    <property type="entry name" value="HATPase_C_sf"/>
</dbReference>
<feature type="domain" description="Histidine kinase" evidence="6">
    <location>
        <begin position="34"/>
        <end position="249"/>
    </location>
</feature>
<dbReference type="SUPFAM" id="SSF47384">
    <property type="entry name" value="Homodimeric domain of signal transducing histidine kinase"/>
    <property type="match status" value="1"/>
</dbReference>
<dbReference type="OrthoDB" id="505938at2"/>
<organism evidence="7 8">
    <name type="scientific">Aphanothece hegewaldii CCALA 016</name>
    <dbReference type="NCBI Taxonomy" id="2107694"/>
    <lineage>
        <taxon>Bacteria</taxon>
        <taxon>Bacillati</taxon>
        <taxon>Cyanobacteriota</taxon>
        <taxon>Cyanophyceae</taxon>
        <taxon>Oscillatoriophycideae</taxon>
        <taxon>Chroococcales</taxon>
        <taxon>Aphanothecaceae</taxon>
        <taxon>Aphanothece</taxon>
    </lineage>
</organism>
<evidence type="ECO:0000256" key="5">
    <source>
        <dbReference type="ARBA" id="ARBA00023012"/>
    </source>
</evidence>
<accession>A0A2T1LYH7</accession>
<proteinExistence type="predicted"/>
<name>A0A2T1LYH7_9CHRO</name>
<evidence type="ECO:0000313" key="7">
    <source>
        <dbReference type="EMBL" id="PSF37446.1"/>
    </source>
</evidence>
<dbReference type="InterPro" id="IPR003661">
    <property type="entry name" value="HisK_dim/P_dom"/>
</dbReference>
<dbReference type="InterPro" id="IPR005467">
    <property type="entry name" value="His_kinase_dom"/>
</dbReference>
<reference evidence="7 8" key="2">
    <citation type="submission" date="2018-03" db="EMBL/GenBank/DDBJ databases">
        <authorList>
            <person name="Keele B.F."/>
        </authorList>
    </citation>
    <scope>NUCLEOTIDE SEQUENCE [LARGE SCALE GENOMIC DNA]</scope>
    <source>
        <strain evidence="7 8">CCALA 016</strain>
    </source>
</reference>
<dbReference type="InterPro" id="IPR036097">
    <property type="entry name" value="HisK_dim/P_sf"/>
</dbReference>
<evidence type="ECO:0000256" key="2">
    <source>
        <dbReference type="ARBA" id="ARBA00012438"/>
    </source>
</evidence>
<dbReference type="AlphaFoldDB" id="A0A2T1LYH7"/>
<dbReference type="SUPFAM" id="SSF55874">
    <property type="entry name" value="ATPase domain of HSP90 chaperone/DNA topoisomerase II/histidine kinase"/>
    <property type="match status" value="1"/>
</dbReference>
<dbReference type="PANTHER" id="PTHR43711">
    <property type="entry name" value="TWO-COMPONENT HISTIDINE KINASE"/>
    <property type="match status" value="1"/>
</dbReference>
<dbReference type="PROSITE" id="PS50109">
    <property type="entry name" value="HIS_KIN"/>
    <property type="match status" value="1"/>
</dbReference>
<sequence>MNEIDSLKAELEETKIQCEILRHINQIKTGFLGRIAHELRSPLASLMGLHQLILSDLCENPIEERECIAQAYQAAQKFLKIIDDIIKISKIESGTLPLHLEKISIQKLFGDLYQLIYLQAANRNLRLDILTLATDLYFVADEQRLLFVLFLLIDGVINVQEKGTIQILAIGERNSSLGIIQINLECPLDEWKQKNNLKASSVDYSLNLKFCLSHKLITMMKGKIILKELTAELEPNYLTQIEIVLPVVSSLNSH</sequence>
<evidence type="ECO:0000256" key="4">
    <source>
        <dbReference type="ARBA" id="ARBA00022777"/>
    </source>
</evidence>
<evidence type="ECO:0000259" key="6">
    <source>
        <dbReference type="PROSITE" id="PS50109"/>
    </source>
</evidence>
<dbReference type="EC" id="2.7.13.3" evidence="2"/>
<keyword evidence="4 7" id="KW-0418">Kinase</keyword>
<evidence type="ECO:0000313" key="8">
    <source>
        <dbReference type="Proteomes" id="UP000239001"/>
    </source>
</evidence>